<dbReference type="EMBL" id="DS989828">
    <property type="protein sequence ID" value="EFR04590.1"/>
    <property type="molecule type" value="Genomic_DNA"/>
</dbReference>
<gene>
    <name evidence="1" type="ORF">MGYG_07596</name>
</gene>
<proteinExistence type="predicted"/>
<dbReference type="InParanoid" id="E4V3L6"/>
<dbReference type="GeneID" id="10025592"/>
<keyword evidence="2" id="KW-1185">Reference proteome</keyword>
<name>E4V3L6_ARTGP</name>
<protein>
    <submittedName>
        <fullName evidence="1">Uncharacterized protein</fullName>
    </submittedName>
</protein>
<dbReference type="AlphaFoldDB" id="E4V3L6"/>
<reference evidence="2" key="1">
    <citation type="journal article" date="2012" name="MBio">
        <title>Comparative genome analysis of Trichophyton rubrum and related dermatophytes reveals candidate genes involved in infection.</title>
        <authorList>
            <person name="Martinez D.A."/>
            <person name="Oliver B.G."/>
            <person name="Graeser Y."/>
            <person name="Goldberg J.M."/>
            <person name="Li W."/>
            <person name="Martinez-Rossi N.M."/>
            <person name="Monod M."/>
            <person name="Shelest E."/>
            <person name="Barton R.C."/>
            <person name="Birch E."/>
            <person name="Brakhage A.A."/>
            <person name="Chen Z."/>
            <person name="Gurr S.J."/>
            <person name="Heiman D."/>
            <person name="Heitman J."/>
            <person name="Kosti I."/>
            <person name="Rossi A."/>
            <person name="Saif S."/>
            <person name="Samalova M."/>
            <person name="Saunders C.W."/>
            <person name="Shea T."/>
            <person name="Summerbell R.C."/>
            <person name="Xu J."/>
            <person name="Young S."/>
            <person name="Zeng Q."/>
            <person name="Birren B.W."/>
            <person name="Cuomo C.A."/>
            <person name="White T.C."/>
        </authorList>
    </citation>
    <scope>NUCLEOTIDE SEQUENCE [LARGE SCALE GENOMIC DNA]</scope>
    <source>
        <strain evidence="2">ATCC MYA-4604 / CBS 118893</strain>
    </source>
</reference>
<accession>E4V3L6</accession>
<dbReference type="VEuPathDB" id="FungiDB:MGYG_07596"/>
<sequence length="118" mass="12929">MHPQKKLTSTAFDSKLGKSDGAKVALAQRPQHKDICRAPLPSSAQYHISIPNARKSCCLTVVDARRLRAQRLLPGLEEGGRSTSEPRLDERNTYGISNFNVNFTGLDIEAIKGIKGGR</sequence>
<dbReference type="RefSeq" id="XP_003170353.1">
    <property type="nucleotide sequence ID" value="XM_003170305.1"/>
</dbReference>
<dbReference type="HOGENOM" id="CLU_2072586_0_0_1"/>
<dbReference type="Proteomes" id="UP000002669">
    <property type="component" value="Unassembled WGS sequence"/>
</dbReference>
<evidence type="ECO:0000313" key="2">
    <source>
        <dbReference type="Proteomes" id="UP000002669"/>
    </source>
</evidence>
<evidence type="ECO:0000313" key="1">
    <source>
        <dbReference type="EMBL" id="EFR04590.1"/>
    </source>
</evidence>
<organism evidence="2">
    <name type="scientific">Arthroderma gypseum (strain ATCC MYA-4604 / CBS 118893)</name>
    <name type="common">Microsporum gypseum</name>
    <dbReference type="NCBI Taxonomy" id="535722"/>
    <lineage>
        <taxon>Eukaryota</taxon>
        <taxon>Fungi</taxon>
        <taxon>Dikarya</taxon>
        <taxon>Ascomycota</taxon>
        <taxon>Pezizomycotina</taxon>
        <taxon>Eurotiomycetes</taxon>
        <taxon>Eurotiomycetidae</taxon>
        <taxon>Onygenales</taxon>
        <taxon>Arthrodermataceae</taxon>
        <taxon>Nannizzia</taxon>
    </lineage>
</organism>